<feature type="domain" description="HTH cro/C1-type" evidence="1">
    <location>
        <begin position="51"/>
        <end position="104"/>
    </location>
</feature>
<evidence type="ECO:0000313" key="2">
    <source>
        <dbReference type="EMBL" id="SEA50319.1"/>
    </source>
</evidence>
<dbReference type="PROSITE" id="PS50943">
    <property type="entry name" value="HTH_CROC1"/>
    <property type="match status" value="1"/>
</dbReference>
<dbReference type="InterPro" id="IPR001387">
    <property type="entry name" value="Cro/C1-type_HTH"/>
</dbReference>
<dbReference type="CDD" id="cd00093">
    <property type="entry name" value="HTH_XRE"/>
    <property type="match status" value="1"/>
</dbReference>
<accession>A0A1H4BQB6</accession>
<evidence type="ECO:0000313" key="3">
    <source>
        <dbReference type="Proteomes" id="UP000198850"/>
    </source>
</evidence>
<dbReference type="EMBL" id="FNRA01000003">
    <property type="protein sequence ID" value="SEA50319.1"/>
    <property type="molecule type" value="Genomic_DNA"/>
</dbReference>
<evidence type="ECO:0000259" key="1">
    <source>
        <dbReference type="PROSITE" id="PS50943"/>
    </source>
</evidence>
<gene>
    <name evidence="2" type="ORF">SAMN05443550_103432</name>
</gene>
<dbReference type="GO" id="GO:0003677">
    <property type="term" value="F:DNA binding"/>
    <property type="evidence" value="ECO:0007669"/>
    <property type="project" value="InterPro"/>
</dbReference>
<dbReference type="SUPFAM" id="SSF47413">
    <property type="entry name" value="lambda repressor-like DNA-binding domains"/>
    <property type="match status" value="1"/>
</dbReference>
<dbReference type="InterPro" id="IPR010982">
    <property type="entry name" value="Lambda_DNA-bd_dom_sf"/>
</dbReference>
<dbReference type="Proteomes" id="UP000198850">
    <property type="component" value="Unassembled WGS sequence"/>
</dbReference>
<name>A0A1H4BQB6_9SPHI</name>
<dbReference type="STRING" id="425514.SAMN05443550_103432"/>
<keyword evidence="3" id="KW-1185">Reference proteome</keyword>
<protein>
    <recommendedName>
        <fullName evidence="1">HTH cro/C1-type domain-containing protein</fullName>
    </recommendedName>
</protein>
<reference evidence="2 3" key="1">
    <citation type="submission" date="2016-10" db="EMBL/GenBank/DDBJ databases">
        <authorList>
            <person name="de Groot N.N."/>
        </authorList>
    </citation>
    <scope>NUCLEOTIDE SEQUENCE [LARGE SCALE GENOMIC DNA]</scope>
    <source>
        <strain evidence="2 3">DSM 19033</strain>
    </source>
</reference>
<organism evidence="2 3">
    <name type="scientific">Pedobacter hartonius</name>
    <dbReference type="NCBI Taxonomy" id="425514"/>
    <lineage>
        <taxon>Bacteria</taxon>
        <taxon>Pseudomonadati</taxon>
        <taxon>Bacteroidota</taxon>
        <taxon>Sphingobacteriia</taxon>
        <taxon>Sphingobacteriales</taxon>
        <taxon>Sphingobacteriaceae</taxon>
        <taxon>Pedobacter</taxon>
    </lineage>
</organism>
<sequence length="113" mass="13228">MLFHQYKTRVYPLCGYECSMIYLFDVISNIMPKHTSLEQIEQYIIDVTISLRHKHNLRQSDLGKIINTSPSFIGNVENYNNPAKYNLKHINALAEYFNLAPKYFMPEKPLSAK</sequence>
<dbReference type="Gene3D" id="1.10.260.40">
    <property type="entry name" value="lambda repressor-like DNA-binding domains"/>
    <property type="match status" value="1"/>
</dbReference>
<proteinExistence type="predicted"/>
<dbReference type="AlphaFoldDB" id="A0A1H4BQB6"/>